<feature type="transmembrane region" description="Helical" evidence="1">
    <location>
        <begin position="12"/>
        <end position="29"/>
    </location>
</feature>
<evidence type="ECO:0000313" key="3">
    <source>
        <dbReference type="Proteomes" id="UP000002275"/>
    </source>
</evidence>
<reference evidence="2 3" key="2">
    <citation type="journal article" date="2003" name="Infect. Immun.">
        <title>Characterization and pathogenic significance of Vibrio vulnificus antigens preferentially expressed in septicemic patients.</title>
        <authorList>
            <person name="Kim Y.R."/>
            <person name="Lee S.E."/>
            <person name="Kim C.M."/>
            <person name="Kim S.Y."/>
            <person name="Shin E.K."/>
            <person name="Shin D.H."/>
            <person name="Chung S.S."/>
            <person name="Choy H.E."/>
            <person name="Progulske-Fox A."/>
            <person name="Hillman J.D."/>
            <person name="Handfield M."/>
            <person name="Rhee J.H."/>
        </authorList>
    </citation>
    <scope>NUCLEOTIDE SEQUENCE [LARGE SCALE GENOMIC DNA]</scope>
    <source>
        <strain evidence="2 3">CMCP6</strain>
    </source>
</reference>
<reference evidence="3" key="1">
    <citation type="submission" date="2002-12" db="EMBL/GenBank/DDBJ databases">
        <title>Complete genome sequence of Vibrio vulnificus CMCP6.</title>
        <authorList>
            <person name="Rhee J.H."/>
            <person name="Kim S.Y."/>
            <person name="Chung S.S."/>
            <person name="Kim J.J."/>
            <person name="Moon Y.H."/>
            <person name="Jeong H."/>
            <person name="Choy H.E."/>
        </authorList>
    </citation>
    <scope>NUCLEOTIDE SEQUENCE [LARGE SCALE GENOMIC DNA]</scope>
    <source>
        <strain evidence="3">CMCP6</strain>
    </source>
</reference>
<dbReference type="EMBL" id="AE016796">
    <property type="protein sequence ID" value="ADV91980.1"/>
    <property type="molecule type" value="Genomic_DNA"/>
</dbReference>
<evidence type="ECO:0000256" key="1">
    <source>
        <dbReference type="SAM" id="Phobius"/>
    </source>
</evidence>
<gene>
    <name evidence="2" type="ordered locus">VV2_1700</name>
</gene>
<name>A0A3Q0MFH0_VIBVU</name>
<dbReference type="KEGG" id="vvu:VV2_1700"/>
<accession>A0A3Q0MFH0</accession>
<dbReference type="Proteomes" id="UP000002275">
    <property type="component" value="Chromosome II"/>
</dbReference>
<keyword evidence="1" id="KW-0812">Transmembrane</keyword>
<keyword evidence="1" id="KW-0472">Membrane</keyword>
<evidence type="ECO:0000313" key="2">
    <source>
        <dbReference type="EMBL" id="ADV91980.1"/>
    </source>
</evidence>
<protein>
    <submittedName>
        <fullName evidence="2">Uncharacterized protein</fullName>
    </submittedName>
</protein>
<organism evidence="2 3">
    <name type="scientific">Vibrio vulnificus (strain CMCP6)</name>
    <dbReference type="NCBI Taxonomy" id="216895"/>
    <lineage>
        <taxon>Bacteria</taxon>
        <taxon>Pseudomonadati</taxon>
        <taxon>Pseudomonadota</taxon>
        <taxon>Gammaproteobacteria</taxon>
        <taxon>Vibrionales</taxon>
        <taxon>Vibrionaceae</taxon>
        <taxon>Vibrio</taxon>
    </lineage>
</organism>
<proteinExistence type="predicted"/>
<keyword evidence="1" id="KW-1133">Transmembrane helix</keyword>
<reference evidence="2 3" key="3">
    <citation type="journal article" date="2011" name="Mol. Syst. Biol.">
        <title>Integrative genome-scale metabolic analysis of Vibrio vulnificus for drug targeting and discovery.</title>
        <authorList>
            <person name="Kim H.U."/>
            <person name="Kim S.Y."/>
            <person name="Jeong H."/>
            <person name="Kim T.Y."/>
            <person name="Kim J.J."/>
            <person name="Choy H.E."/>
            <person name="Yi K.Y."/>
            <person name="Rhee J.H."/>
            <person name="Lee S.Y."/>
        </authorList>
    </citation>
    <scope>NUCLEOTIDE SEQUENCE [LARGE SCALE GENOMIC DNA]</scope>
    <source>
        <strain evidence="2 3">CMCP6</strain>
    </source>
</reference>
<dbReference type="AlphaFoldDB" id="A0A3Q0MFH0"/>
<sequence>MSHCKIMKTFPAIFQTCAIARYAIFLLILRSDQRQNTSDSLVTEFFKALHKNSNTKLIYKDFFTIQFIALQQQNHK</sequence>